<evidence type="ECO:0000313" key="2">
    <source>
        <dbReference type="EMBL" id="KKK60077.1"/>
    </source>
</evidence>
<proteinExistence type="predicted"/>
<reference evidence="2" key="1">
    <citation type="journal article" date="2015" name="Nature">
        <title>Complex archaea that bridge the gap between prokaryotes and eukaryotes.</title>
        <authorList>
            <person name="Spang A."/>
            <person name="Saw J.H."/>
            <person name="Jorgensen S.L."/>
            <person name="Zaremba-Niedzwiedzka K."/>
            <person name="Martijn J."/>
            <person name="Lind A.E."/>
            <person name="van Eijk R."/>
            <person name="Schleper C."/>
            <person name="Guy L."/>
            <person name="Ettema T.J."/>
        </authorList>
    </citation>
    <scope>NUCLEOTIDE SEQUENCE</scope>
</reference>
<feature type="domain" description="Glycosyltransferase 2-like" evidence="1">
    <location>
        <begin position="12"/>
        <end position="86"/>
    </location>
</feature>
<dbReference type="InterPro" id="IPR029044">
    <property type="entry name" value="Nucleotide-diphossugar_trans"/>
</dbReference>
<dbReference type="EMBL" id="LAZR01063151">
    <property type="protein sequence ID" value="KKK60077.1"/>
    <property type="molecule type" value="Genomic_DNA"/>
</dbReference>
<gene>
    <name evidence="2" type="ORF">LCGC14_3027990</name>
</gene>
<dbReference type="SUPFAM" id="SSF53448">
    <property type="entry name" value="Nucleotide-diphospho-sugar transferases"/>
    <property type="match status" value="1"/>
</dbReference>
<accession>A0A0F8WT40</accession>
<comment type="caution">
    <text evidence="2">The sequence shown here is derived from an EMBL/GenBank/DDBJ whole genome shotgun (WGS) entry which is preliminary data.</text>
</comment>
<name>A0A0F8WT40_9ZZZZ</name>
<dbReference type="Gene3D" id="3.90.550.10">
    <property type="entry name" value="Spore Coat Polysaccharide Biosynthesis Protein SpsA, Chain A"/>
    <property type="match status" value="1"/>
</dbReference>
<feature type="non-terminal residue" evidence="2">
    <location>
        <position position="91"/>
    </location>
</feature>
<dbReference type="InterPro" id="IPR001173">
    <property type="entry name" value="Glyco_trans_2-like"/>
</dbReference>
<evidence type="ECO:0000259" key="1">
    <source>
        <dbReference type="Pfam" id="PF00535"/>
    </source>
</evidence>
<sequence length="91" mass="10085">MAPEAFVQEPITIIIPMRNAADTIVAAIESLLPQLETGDDECGKLPRDDIVIVDDCSDDNSVEMVKALSQRSEASRNIVSVIQLKEHHHQY</sequence>
<dbReference type="Pfam" id="PF00535">
    <property type="entry name" value="Glycos_transf_2"/>
    <property type="match status" value="1"/>
</dbReference>
<protein>
    <recommendedName>
        <fullName evidence="1">Glycosyltransferase 2-like domain-containing protein</fullName>
    </recommendedName>
</protein>
<dbReference type="AlphaFoldDB" id="A0A0F8WT40"/>
<organism evidence="2">
    <name type="scientific">marine sediment metagenome</name>
    <dbReference type="NCBI Taxonomy" id="412755"/>
    <lineage>
        <taxon>unclassified sequences</taxon>
        <taxon>metagenomes</taxon>
        <taxon>ecological metagenomes</taxon>
    </lineage>
</organism>